<gene>
    <name evidence="1" type="ORF">PoB_003820200</name>
</gene>
<name>A0AAV4AXB2_9GAST</name>
<evidence type="ECO:0000313" key="2">
    <source>
        <dbReference type="Proteomes" id="UP000735302"/>
    </source>
</evidence>
<evidence type="ECO:0000313" key="1">
    <source>
        <dbReference type="EMBL" id="GFO11697.1"/>
    </source>
</evidence>
<reference evidence="1 2" key="1">
    <citation type="journal article" date="2021" name="Elife">
        <title>Chloroplast acquisition without the gene transfer in kleptoplastic sea slugs, Plakobranchus ocellatus.</title>
        <authorList>
            <person name="Maeda T."/>
            <person name="Takahashi S."/>
            <person name="Yoshida T."/>
            <person name="Shimamura S."/>
            <person name="Takaki Y."/>
            <person name="Nagai Y."/>
            <person name="Toyoda A."/>
            <person name="Suzuki Y."/>
            <person name="Arimoto A."/>
            <person name="Ishii H."/>
            <person name="Satoh N."/>
            <person name="Nishiyama T."/>
            <person name="Hasebe M."/>
            <person name="Maruyama T."/>
            <person name="Minagawa J."/>
            <person name="Obokata J."/>
            <person name="Shigenobu S."/>
        </authorList>
    </citation>
    <scope>NUCLEOTIDE SEQUENCE [LARGE SCALE GENOMIC DNA]</scope>
</reference>
<organism evidence="1 2">
    <name type="scientific">Plakobranchus ocellatus</name>
    <dbReference type="NCBI Taxonomy" id="259542"/>
    <lineage>
        <taxon>Eukaryota</taxon>
        <taxon>Metazoa</taxon>
        <taxon>Spiralia</taxon>
        <taxon>Lophotrochozoa</taxon>
        <taxon>Mollusca</taxon>
        <taxon>Gastropoda</taxon>
        <taxon>Heterobranchia</taxon>
        <taxon>Euthyneura</taxon>
        <taxon>Panpulmonata</taxon>
        <taxon>Sacoglossa</taxon>
        <taxon>Placobranchoidea</taxon>
        <taxon>Plakobranchidae</taxon>
        <taxon>Plakobranchus</taxon>
    </lineage>
</organism>
<dbReference type="EMBL" id="BLXT01004326">
    <property type="protein sequence ID" value="GFO11697.1"/>
    <property type="molecule type" value="Genomic_DNA"/>
</dbReference>
<evidence type="ECO:0008006" key="3">
    <source>
        <dbReference type="Google" id="ProtNLM"/>
    </source>
</evidence>
<keyword evidence="2" id="KW-1185">Reference proteome</keyword>
<accession>A0AAV4AXB2</accession>
<dbReference type="AlphaFoldDB" id="A0AAV4AXB2"/>
<protein>
    <recommendedName>
        <fullName evidence="3">Chitin-binding type-2 domain-containing protein</fullName>
    </recommendedName>
</protein>
<dbReference type="Proteomes" id="UP000735302">
    <property type="component" value="Unassembled WGS sequence"/>
</dbReference>
<proteinExistence type="predicted"/>
<sequence length="213" mass="23641">MKTCVHTNLNGNKPSASSHPRRHVQVSGKSANMKCLSLAFIGLLVLIGVTNAAFEIHLCVDMSHQTPCKGWPAGLYPLCFGREHGYFARCEGNEATILPCPSVQDANGKRSRLLFDNATKTCVEKTNTSPERKSCVDMADFEPCKGLLDGKYHLCDRCELGYFAQCQNEKDVTIKPCPHIDDGNGGYRRLMFETFSQSCVDWTGPCVNDIWSR</sequence>
<comment type="caution">
    <text evidence="1">The sequence shown here is derived from an EMBL/GenBank/DDBJ whole genome shotgun (WGS) entry which is preliminary data.</text>
</comment>